<feature type="compositionally biased region" description="Low complexity" evidence="1">
    <location>
        <begin position="46"/>
        <end position="58"/>
    </location>
</feature>
<organism evidence="2 3">
    <name type="scientific">Cavenderia fasciculata</name>
    <name type="common">Slime mold</name>
    <name type="synonym">Dictyostelium fasciculatum</name>
    <dbReference type="NCBI Taxonomy" id="261658"/>
    <lineage>
        <taxon>Eukaryota</taxon>
        <taxon>Amoebozoa</taxon>
        <taxon>Evosea</taxon>
        <taxon>Eumycetozoa</taxon>
        <taxon>Dictyostelia</taxon>
        <taxon>Acytosteliales</taxon>
        <taxon>Cavenderiaceae</taxon>
        <taxon>Cavenderia</taxon>
    </lineage>
</organism>
<dbReference type="KEGG" id="dfa:DFA_06108"/>
<dbReference type="Pfam" id="PF05721">
    <property type="entry name" value="PhyH"/>
    <property type="match status" value="1"/>
</dbReference>
<dbReference type="RefSeq" id="XP_004361821.1">
    <property type="nucleotide sequence ID" value="XM_004361764.1"/>
</dbReference>
<dbReference type="GeneID" id="14876166"/>
<name>F4PK46_CACFS</name>
<dbReference type="AlphaFoldDB" id="F4PK46"/>
<evidence type="ECO:0000313" key="3">
    <source>
        <dbReference type="Proteomes" id="UP000007797"/>
    </source>
</evidence>
<dbReference type="Proteomes" id="UP000007797">
    <property type="component" value="Unassembled WGS sequence"/>
</dbReference>
<dbReference type="PANTHER" id="PTHR31630:SF10">
    <property type="entry name" value="PHYTANOYL-COA DIOXYGENASE"/>
    <property type="match status" value="1"/>
</dbReference>
<feature type="compositionally biased region" description="Polar residues" evidence="1">
    <location>
        <begin position="14"/>
        <end position="23"/>
    </location>
</feature>
<feature type="compositionally biased region" description="Basic and acidic residues" evidence="1">
    <location>
        <begin position="26"/>
        <end position="44"/>
    </location>
</feature>
<sequence length="402" mass="46814">MSATKRKQRENEDTSQTKINSYFVSKGDKVDETINKTTVKDKSSKSKSTTTKSTTNNKQVKEVKKKKKVEEEEVIKKKRKKMSTESIIEEECNKFKEDWPEWRKHLYEHGWAVVPKVVAVEQCEQYRSKFWDWLEGFKTGIKRNSSSSWTNANWPSQIHGIFQHYALGQEQFVWDIRSEQAIIDVFTQVYNTDQLLVSFDGGNLSRPGHSSKPWAHFDQGSSKMGFRCIQGFLNLMDCQDTDGGLVVYDKSHLVHDKFFTESGIDSHGDWYKFDEQPETLPIFKNCKMVKVNCNVGDVVLWDSRTIHYAVHPTSRSCRMVVYVSYQPASLISEADLRKKQQCFYEKRMTSHWASENIKMFPKNPRTYGDKELLDRFKYDEETLPVLTPRARLLAGLDAYPEV</sequence>
<protein>
    <recommendedName>
        <fullName evidence="4">Phytanoyl-CoA dioxygenase</fullName>
    </recommendedName>
</protein>
<dbReference type="OMA" id="AIYTCFM"/>
<feature type="region of interest" description="Disordered" evidence="1">
    <location>
        <begin position="1"/>
        <end position="66"/>
    </location>
</feature>
<dbReference type="InterPro" id="IPR008775">
    <property type="entry name" value="Phytyl_CoA_dOase-like"/>
</dbReference>
<dbReference type="SUPFAM" id="SSF51197">
    <property type="entry name" value="Clavaminate synthase-like"/>
    <property type="match status" value="1"/>
</dbReference>
<dbReference type="Gene3D" id="2.60.120.620">
    <property type="entry name" value="q2cbj1_9rhob like domain"/>
    <property type="match status" value="1"/>
</dbReference>
<evidence type="ECO:0000256" key="1">
    <source>
        <dbReference type="SAM" id="MobiDB-lite"/>
    </source>
</evidence>
<dbReference type="PANTHER" id="PTHR31630">
    <property type="entry name" value="PHYTANOYL-COA DIOXYGENASE-RELATED-RELATED"/>
    <property type="match status" value="1"/>
</dbReference>
<keyword evidence="3" id="KW-1185">Reference proteome</keyword>
<evidence type="ECO:0008006" key="4">
    <source>
        <dbReference type="Google" id="ProtNLM"/>
    </source>
</evidence>
<evidence type="ECO:0000313" key="2">
    <source>
        <dbReference type="EMBL" id="EGG23970.1"/>
    </source>
</evidence>
<proteinExistence type="predicted"/>
<dbReference type="OrthoDB" id="14800at2759"/>
<gene>
    <name evidence="2" type="ORF">DFA_06108</name>
</gene>
<accession>F4PK46</accession>
<reference evidence="3" key="1">
    <citation type="journal article" date="2011" name="Genome Res.">
        <title>Phylogeny-wide analysis of social amoeba genomes highlights ancient origins for complex intercellular communication.</title>
        <authorList>
            <person name="Heidel A.J."/>
            <person name="Lawal H.M."/>
            <person name="Felder M."/>
            <person name="Schilde C."/>
            <person name="Helps N.R."/>
            <person name="Tunggal B."/>
            <person name="Rivero F."/>
            <person name="John U."/>
            <person name="Schleicher M."/>
            <person name="Eichinger L."/>
            <person name="Platzer M."/>
            <person name="Noegel A.A."/>
            <person name="Schaap P."/>
            <person name="Gloeckner G."/>
        </authorList>
    </citation>
    <scope>NUCLEOTIDE SEQUENCE [LARGE SCALE GENOMIC DNA]</scope>
    <source>
        <strain evidence="3">SH3</strain>
    </source>
</reference>
<dbReference type="EMBL" id="GL883007">
    <property type="protein sequence ID" value="EGG23970.1"/>
    <property type="molecule type" value="Genomic_DNA"/>
</dbReference>